<dbReference type="EMBL" id="LCLM01000005">
    <property type="protein sequence ID" value="KKU17600.1"/>
    <property type="molecule type" value="Genomic_DNA"/>
</dbReference>
<dbReference type="Proteomes" id="UP000034922">
    <property type="component" value="Unassembled WGS sequence"/>
</dbReference>
<evidence type="ECO:0000256" key="11">
    <source>
        <dbReference type="ARBA" id="ARBA00023204"/>
    </source>
</evidence>
<dbReference type="Gene3D" id="3.20.190.10">
    <property type="entry name" value="MutM-like, N-terminal"/>
    <property type="match status" value="1"/>
</dbReference>
<dbReference type="SUPFAM" id="SSF57716">
    <property type="entry name" value="Glucocorticoid receptor-like (DNA-binding domain)"/>
    <property type="match status" value="1"/>
</dbReference>
<evidence type="ECO:0000313" key="19">
    <source>
        <dbReference type="EMBL" id="KKU17600.1"/>
    </source>
</evidence>
<evidence type="ECO:0000256" key="7">
    <source>
        <dbReference type="ARBA" id="ARBA00022771"/>
    </source>
</evidence>
<proteinExistence type="inferred from homology"/>
<dbReference type="InterPro" id="IPR012319">
    <property type="entry name" value="FPG_cat"/>
</dbReference>
<dbReference type="InterPro" id="IPR015886">
    <property type="entry name" value="H2TH_FPG"/>
</dbReference>
<dbReference type="PROSITE" id="PS51068">
    <property type="entry name" value="FPG_CAT"/>
    <property type="match status" value="1"/>
</dbReference>
<evidence type="ECO:0000256" key="10">
    <source>
        <dbReference type="ARBA" id="ARBA00023125"/>
    </source>
</evidence>
<evidence type="ECO:0000259" key="18">
    <source>
        <dbReference type="PROSITE" id="PS51068"/>
    </source>
</evidence>
<comment type="similarity">
    <text evidence="3">Belongs to the FPG family.</text>
</comment>
<feature type="domain" description="FPG-type" evidence="17">
    <location>
        <begin position="237"/>
        <end position="271"/>
    </location>
</feature>
<evidence type="ECO:0000256" key="16">
    <source>
        <dbReference type="PROSITE-ProRule" id="PRU00391"/>
    </source>
</evidence>
<dbReference type="GO" id="GO:0008270">
    <property type="term" value="F:zinc ion binding"/>
    <property type="evidence" value="ECO:0007669"/>
    <property type="project" value="UniProtKB-KW"/>
</dbReference>
<dbReference type="CDD" id="cd08966">
    <property type="entry name" value="EcFpg-like_N"/>
    <property type="match status" value="1"/>
</dbReference>
<dbReference type="GO" id="GO:0140078">
    <property type="term" value="F:class I DNA-(apurinic or apyrimidinic site) endonuclease activity"/>
    <property type="evidence" value="ECO:0007669"/>
    <property type="project" value="UniProtKB-EC"/>
</dbReference>
<comment type="catalytic activity">
    <reaction evidence="1">
        <text>Hydrolysis of DNA containing ring-opened 7-methylguanine residues, releasing 2,6-diamino-4-hydroxy-5-(N-methyl)formamidopyrimidine.</text>
        <dbReference type="EC" id="3.2.2.23"/>
    </reaction>
</comment>
<dbReference type="GO" id="GO:0003684">
    <property type="term" value="F:damaged DNA binding"/>
    <property type="evidence" value="ECO:0007669"/>
    <property type="project" value="InterPro"/>
</dbReference>
<keyword evidence="9" id="KW-0862">Zinc</keyword>
<dbReference type="Gene3D" id="1.10.8.50">
    <property type="match status" value="1"/>
</dbReference>
<dbReference type="InterPro" id="IPR000214">
    <property type="entry name" value="Znf_DNA_glyclase/AP_lyase"/>
</dbReference>
<evidence type="ECO:0000256" key="3">
    <source>
        <dbReference type="ARBA" id="ARBA00009409"/>
    </source>
</evidence>
<protein>
    <submittedName>
        <fullName evidence="19">Formamidopyrimidine-DNA glycosylase</fullName>
    </submittedName>
</protein>
<dbReference type="GO" id="GO:0034039">
    <property type="term" value="F:8-oxo-7,8-dihydroguanine DNA N-glycosylase activity"/>
    <property type="evidence" value="ECO:0007669"/>
    <property type="project" value="TreeGrafter"/>
</dbReference>
<dbReference type="STRING" id="1618589.UX25_C0005G0008"/>
<keyword evidence="5" id="KW-0479">Metal-binding</keyword>
<dbReference type="PANTHER" id="PTHR22993">
    <property type="entry name" value="FORMAMIDOPYRIMIDINE-DNA GLYCOSYLASE"/>
    <property type="match status" value="1"/>
</dbReference>
<evidence type="ECO:0000256" key="8">
    <source>
        <dbReference type="ARBA" id="ARBA00022801"/>
    </source>
</evidence>
<reference evidence="19 20" key="1">
    <citation type="journal article" date="2015" name="Nature">
        <title>rRNA introns, odd ribosomes, and small enigmatic genomes across a large radiation of phyla.</title>
        <authorList>
            <person name="Brown C.T."/>
            <person name="Hug L.A."/>
            <person name="Thomas B.C."/>
            <person name="Sharon I."/>
            <person name="Castelle C.J."/>
            <person name="Singh A."/>
            <person name="Wilkins M.J."/>
            <person name="Williams K.H."/>
            <person name="Banfield J.F."/>
        </authorList>
    </citation>
    <scope>NUCLEOTIDE SEQUENCE [LARGE SCALE GENOMIC DNA]</scope>
</reference>
<evidence type="ECO:0000256" key="12">
    <source>
        <dbReference type="ARBA" id="ARBA00023239"/>
    </source>
</evidence>
<dbReference type="SUPFAM" id="SSF46946">
    <property type="entry name" value="S13-like H2TH domain"/>
    <property type="match status" value="1"/>
</dbReference>
<evidence type="ECO:0000256" key="4">
    <source>
        <dbReference type="ARBA" id="ARBA00011245"/>
    </source>
</evidence>
<dbReference type="PATRIC" id="fig|1618589.3.peg.122"/>
<evidence type="ECO:0000313" key="20">
    <source>
        <dbReference type="Proteomes" id="UP000034922"/>
    </source>
</evidence>
<comment type="caution">
    <text evidence="19">The sequence shown here is derived from an EMBL/GenBank/DDBJ whole genome shotgun (WGS) entry which is preliminary data.</text>
</comment>
<dbReference type="Pfam" id="PF06831">
    <property type="entry name" value="H2TH"/>
    <property type="match status" value="1"/>
</dbReference>
<evidence type="ECO:0000259" key="17">
    <source>
        <dbReference type="PROSITE" id="PS51066"/>
    </source>
</evidence>
<name>A0A0G1R9P2_9BACT</name>
<evidence type="ECO:0000256" key="9">
    <source>
        <dbReference type="ARBA" id="ARBA00022833"/>
    </source>
</evidence>
<dbReference type="InterPro" id="IPR035937">
    <property type="entry name" value="FPG_N"/>
</dbReference>
<evidence type="ECO:0000256" key="13">
    <source>
        <dbReference type="ARBA" id="ARBA00023268"/>
    </source>
</evidence>
<dbReference type="NCBIfam" id="NF002211">
    <property type="entry name" value="PRK01103.1"/>
    <property type="match status" value="1"/>
</dbReference>
<evidence type="ECO:0000256" key="14">
    <source>
        <dbReference type="ARBA" id="ARBA00023295"/>
    </source>
</evidence>
<keyword evidence="13" id="KW-0511">Multifunctional enzyme</keyword>
<evidence type="ECO:0000256" key="5">
    <source>
        <dbReference type="ARBA" id="ARBA00022723"/>
    </source>
</evidence>
<keyword evidence="11" id="KW-0234">DNA repair</keyword>
<dbReference type="InterPro" id="IPR010979">
    <property type="entry name" value="Ribosomal_uS13-like_H2TH"/>
</dbReference>
<comment type="catalytic activity">
    <reaction evidence="15">
        <text>2'-deoxyribonucleotide-(2'-deoxyribose 5'-phosphate)-2'-deoxyribonucleotide-DNA = a 3'-end 2'-deoxyribonucleotide-(2,3-dehydro-2,3-deoxyribose 5'-phosphate)-DNA + a 5'-end 5'-phospho-2'-deoxyribonucleoside-DNA + H(+)</text>
        <dbReference type="Rhea" id="RHEA:66592"/>
        <dbReference type="Rhea" id="RHEA-COMP:13180"/>
        <dbReference type="Rhea" id="RHEA-COMP:16897"/>
        <dbReference type="Rhea" id="RHEA-COMP:17067"/>
        <dbReference type="ChEBI" id="CHEBI:15378"/>
        <dbReference type="ChEBI" id="CHEBI:136412"/>
        <dbReference type="ChEBI" id="CHEBI:157695"/>
        <dbReference type="ChEBI" id="CHEBI:167181"/>
        <dbReference type="EC" id="4.2.99.18"/>
    </reaction>
</comment>
<keyword evidence="10" id="KW-0238">DNA-binding</keyword>
<accession>A0A0G1R9P2</accession>
<dbReference type="PANTHER" id="PTHR22993:SF9">
    <property type="entry name" value="FORMAMIDOPYRIMIDINE-DNA GLYCOSYLASE"/>
    <property type="match status" value="1"/>
</dbReference>
<dbReference type="InterPro" id="IPR020629">
    <property type="entry name" value="FPG_Glyclase"/>
</dbReference>
<keyword evidence="14" id="KW-0326">Glycosidase</keyword>
<organism evidence="19 20">
    <name type="scientific">Candidatus Woesebacteria bacterium GW2011_GWC2_45_9</name>
    <dbReference type="NCBI Taxonomy" id="1618589"/>
    <lineage>
        <taxon>Bacteria</taxon>
        <taxon>Candidatus Woeseibacteriota</taxon>
    </lineage>
</organism>
<evidence type="ECO:0000256" key="2">
    <source>
        <dbReference type="ARBA" id="ARBA00001947"/>
    </source>
</evidence>
<dbReference type="GO" id="GO:0006284">
    <property type="term" value="P:base-excision repair"/>
    <property type="evidence" value="ECO:0007669"/>
    <property type="project" value="InterPro"/>
</dbReference>
<dbReference type="FunFam" id="1.10.8.50:FF:000003">
    <property type="entry name" value="Formamidopyrimidine-DNA glycosylase"/>
    <property type="match status" value="1"/>
</dbReference>
<dbReference type="SUPFAM" id="SSF81624">
    <property type="entry name" value="N-terminal domain of MutM-like DNA repair proteins"/>
    <property type="match status" value="1"/>
</dbReference>
<evidence type="ECO:0000256" key="1">
    <source>
        <dbReference type="ARBA" id="ARBA00001668"/>
    </source>
</evidence>
<comment type="cofactor">
    <cofactor evidence="2">
        <name>Zn(2+)</name>
        <dbReference type="ChEBI" id="CHEBI:29105"/>
    </cofactor>
</comment>
<dbReference type="Pfam" id="PF01149">
    <property type="entry name" value="Fapy_DNA_glyco"/>
    <property type="match status" value="1"/>
</dbReference>
<dbReference type="SMART" id="SM01232">
    <property type="entry name" value="H2TH"/>
    <property type="match status" value="1"/>
</dbReference>
<dbReference type="AlphaFoldDB" id="A0A0G1R9P2"/>
<gene>
    <name evidence="19" type="ORF">UX25_C0005G0008</name>
</gene>
<dbReference type="PROSITE" id="PS51066">
    <property type="entry name" value="ZF_FPG_2"/>
    <property type="match status" value="1"/>
</dbReference>
<keyword evidence="6" id="KW-0227">DNA damage</keyword>
<dbReference type="NCBIfam" id="TIGR00577">
    <property type="entry name" value="fpg"/>
    <property type="match status" value="1"/>
</dbReference>
<sequence>MPELPEVETIKRDLSKLIVGRKILGISTDSPKQIKPSFEVIKKSAVGASIDKIERRAKLLEFFLSNKRILVAHLKLTGRLLVREKGTPPDSWQHICLSLSGGKELRFADSRKFGWLKLLKDKAELEKLLALFGPEPLDGLSPKEFQTILASSSRPVKIVLMDQAKIAGVGNIYASDALFLAKIHPGRAANQLKAEEVQRLFEAVRKVLRAGIKYRGASDQYYLDALGHKGLYQEHFLVYNRAGKKCWRGHEKIEKIRLGGRGTYFCPFCQR</sequence>
<dbReference type="SMART" id="SM00898">
    <property type="entry name" value="Fapy_DNA_glyco"/>
    <property type="match status" value="1"/>
</dbReference>
<keyword evidence="8" id="KW-0378">Hydrolase</keyword>
<comment type="subunit">
    <text evidence="4">Monomer.</text>
</comment>
<evidence type="ECO:0000256" key="15">
    <source>
        <dbReference type="ARBA" id="ARBA00044632"/>
    </source>
</evidence>
<feature type="domain" description="Formamidopyrimidine-DNA glycosylase catalytic" evidence="18">
    <location>
        <begin position="2"/>
        <end position="114"/>
    </location>
</feature>
<keyword evidence="12" id="KW-0456">Lyase</keyword>
<keyword evidence="7 16" id="KW-0863">Zinc-finger</keyword>
<evidence type="ECO:0000256" key="6">
    <source>
        <dbReference type="ARBA" id="ARBA00022763"/>
    </source>
</evidence>